<reference evidence="2 3" key="1">
    <citation type="journal article" date="2014" name="BMC Genomics">
        <title>Comparative genome sequencing reveals chemotype-specific gene clusters in the toxigenic black mold Stachybotrys.</title>
        <authorList>
            <person name="Semeiks J."/>
            <person name="Borek D."/>
            <person name="Otwinowski Z."/>
            <person name="Grishin N.V."/>
        </authorList>
    </citation>
    <scope>NUCLEOTIDE SEQUENCE [LARGE SCALE GENOMIC DNA]</scope>
    <source>
        <strain evidence="2 3">IBT 40285</strain>
    </source>
</reference>
<accession>A0A084QJU6</accession>
<evidence type="ECO:0000313" key="2">
    <source>
        <dbReference type="EMBL" id="KFA64231.1"/>
    </source>
</evidence>
<dbReference type="AlphaFoldDB" id="A0A084QJU6"/>
<evidence type="ECO:0000313" key="3">
    <source>
        <dbReference type="Proteomes" id="UP000028524"/>
    </source>
</evidence>
<organism evidence="2 3">
    <name type="scientific">Stachybotrys chlorohalonatus (strain IBT 40285)</name>
    <dbReference type="NCBI Taxonomy" id="1283841"/>
    <lineage>
        <taxon>Eukaryota</taxon>
        <taxon>Fungi</taxon>
        <taxon>Dikarya</taxon>
        <taxon>Ascomycota</taxon>
        <taxon>Pezizomycotina</taxon>
        <taxon>Sordariomycetes</taxon>
        <taxon>Hypocreomycetidae</taxon>
        <taxon>Hypocreales</taxon>
        <taxon>Stachybotryaceae</taxon>
        <taxon>Stachybotrys</taxon>
    </lineage>
</organism>
<evidence type="ECO:0000256" key="1">
    <source>
        <dbReference type="SAM" id="MobiDB-lite"/>
    </source>
</evidence>
<protein>
    <submittedName>
        <fullName evidence="2">Uncharacterized protein</fullName>
    </submittedName>
</protein>
<proteinExistence type="predicted"/>
<dbReference type="Proteomes" id="UP000028524">
    <property type="component" value="Unassembled WGS sequence"/>
</dbReference>
<keyword evidence="3" id="KW-1185">Reference proteome</keyword>
<sequence length="109" mass="11948">MQVLAHRSTRGTNQTQSHDGILTNKEREGNTVPPLRHAVVNVAPGNLASYHFRASLVALDQVRPSSYPLKIAAPDAALSTIYQHESEQQHVQQSHQAFPASGQQNGMQQ</sequence>
<dbReference type="InParanoid" id="A0A084QJU6"/>
<name>A0A084QJU6_STAC4</name>
<dbReference type="EMBL" id="KL660698">
    <property type="protein sequence ID" value="KFA64231.1"/>
    <property type="molecule type" value="Genomic_DNA"/>
</dbReference>
<gene>
    <name evidence="2" type="ORF">S40285_09863</name>
</gene>
<feature type="region of interest" description="Disordered" evidence="1">
    <location>
        <begin position="84"/>
        <end position="109"/>
    </location>
</feature>
<feature type="region of interest" description="Disordered" evidence="1">
    <location>
        <begin position="1"/>
        <end position="33"/>
    </location>
</feature>
<dbReference type="HOGENOM" id="CLU_2185665_0_0_1"/>